<reference evidence="2" key="1">
    <citation type="journal article" date="2023" name="Nat. Plants">
        <title>Single-cell RNA sequencing provides a high-resolution roadmap for understanding the multicellular compartmentation of specialized metabolism.</title>
        <authorList>
            <person name="Sun S."/>
            <person name="Shen X."/>
            <person name="Li Y."/>
            <person name="Li Y."/>
            <person name="Wang S."/>
            <person name="Li R."/>
            <person name="Zhang H."/>
            <person name="Shen G."/>
            <person name="Guo B."/>
            <person name="Wei J."/>
            <person name="Xu J."/>
            <person name="St-Pierre B."/>
            <person name="Chen S."/>
            <person name="Sun C."/>
        </authorList>
    </citation>
    <scope>NUCLEOTIDE SEQUENCE [LARGE SCALE GENOMIC DNA]</scope>
</reference>
<gene>
    <name evidence="1" type="ORF">M9H77_19048</name>
</gene>
<organism evidence="1 2">
    <name type="scientific">Catharanthus roseus</name>
    <name type="common">Madagascar periwinkle</name>
    <name type="synonym">Vinca rosea</name>
    <dbReference type="NCBI Taxonomy" id="4058"/>
    <lineage>
        <taxon>Eukaryota</taxon>
        <taxon>Viridiplantae</taxon>
        <taxon>Streptophyta</taxon>
        <taxon>Embryophyta</taxon>
        <taxon>Tracheophyta</taxon>
        <taxon>Spermatophyta</taxon>
        <taxon>Magnoliopsida</taxon>
        <taxon>eudicotyledons</taxon>
        <taxon>Gunneridae</taxon>
        <taxon>Pentapetalae</taxon>
        <taxon>asterids</taxon>
        <taxon>lamiids</taxon>
        <taxon>Gentianales</taxon>
        <taxon>Apocynaceae</taxon>
        <taxon>Rauvolfioideae</taxon>
        <taxon>Vinceae</taxon>
        <taxon>Catharanthinae</taxon>
        <taxon>Catharanthus</taxon>
    </lineage>
</organism>
<evidence type="ECO:0000313" key="1">
    <source>
        <dbReference type="EMBL" id="KAI5669195.1"/>
    </source>
</evidence>
<comment type="caution">
    <text evidence="1">The sequence shown here is derived from an EMBL/GenBank/DDBJ whole genome shotgun (WGS) entry which is preliminary data.</text>
</comment>
<protein>
    <submittedName>
        <fullName evidence="1">Uncharacterized protein</fullName>
    </submittedName>
</protein>
<dbReference type="Proteomes" id="UP001060085">
    <property type="component" value="Linkage Group LG04"/>
</dbReference>
<proteinExistence type="predicted"/>
<sequence length="991" mass="110340">MMKMVRTHKASVHMLFIIIIIMLFNIFPPCQSYPELEILHSIKTSFNDPLKSLSNWNSSLHFCQWNGVSCHNSSSSHVVKIELSGKNLSGKISDKIFQLSYLEYIDLSNNQLFGEIPAGNFSSCLSLKYLNLSNNNFTGPLPPCVSNSKLETFDLSNNMISGKIPENIGLLSELKILDFGGNVLEGRIPSSITNITNLEFLTLASNQLTGEIPRGLGQMKKLRWIYLGYNNLSGEIPKEIGELTCLYHLDLVYNNLTGEIPFSFGNLTNLQFLFLYLNSLTGPIPKSIFNLKKLISLDLSGNFFSGEIPDELMSQLRNLEVLHLFSNNFTGKIPSSLSYFPRLQYLQLWSNRFHGEIPKDLGRYNNLTVVDLSSNFLTGKIPQGICESGRLIKLIMFSNSIEGEIPERLGTHCKSLQRIRLQNNNLSGKLSLDFTQLPRVYFLDLSGNNLVGEIGKWKWNMQALQMLNLARNKFSGQLPDSFGSKKLENLDLSGNDFSGVIPSSIGEFSELVELKLNDNKLSGKIPNEISLCKKLVTLALSHNQLNGEIPPSLSDLPVLGQLDLSQNQFSGEIPRKLGAVGSLVQVNVSYNHLHGRLPSTGAFLVINSSAVAGNIDLCGGDENTGLPPCKSGRRPPWWFFLTCLVSFLFTFALAGFIIIIVMKRRKEPDLIKSTMNNIEDGMTSSWELQFLNSKASKSISIKDILSSPKEENLINRGRTGTSYKGTSTISNFQFVAKVLTDDVNSFSTNLERIHDHPNIVKLIATCKGSGKGRILVYEYIQGKDLKEGIRGLNWDGRLKVGIGVAKAIRHLHWYCSPSSVVVGDLSLHKVIVDDIKGEARLRFSLSKLQPVLGDKKCFISSAYTAPETRESKVVTDKSDIYSLGIMLIELLTGRNPTDSEIFGILHENIVEWARYCYSDCHLDTWVDQIIRIDALQNQNQIVETMNLALQCTASDPNARPSAIDVVKRLELVATGSSRTTTCALVSKCFFN</sequence>
<dbReference type="EMBL" id="CM044704">
    <property type="protein sequence ID" value="KAI5669195.1"/>
    <property type="molecule type" value="Genomic_DNA"/>
</dbReference>
<name>A0ACC0B970_CATRO</name>
<accession>A0ACC0B970</accession>
<keyword evidence="2" id="KW-1185">Reference proteome</keyword>
<evidence type="ECO:0000313" key="2">
    <source>
        <dbReference type="Proteomes" id="UP001060085"/>
    </source>
</evidence>